<dbReference type="EMBL" id="JADGMQ010000019">
    <property type="protein sequence ID" value="MBI1622589.1"/>
    <property type="molecule type" value="Genomic_DNA"/>
</dbReference>
<sequence length="148" mass="16052">MRMTLHTDYALRMLIYVAMRPDGCCTVHDVAETYGLSRNHLLKVAQTLNKLGYIMTVRGRTGGIRLARSPAQINVGALVRAVEEDFSLVECLQQSGGACVISPACMLKSMFSEALTAYLSVLDKYTLADAVRNRTALATLLGVTPIAA</sequence>
<name>A0ABS0SH06_9HYPH</name>
<dbReference type="PROSITE" id="PS01332">
    <property type="entry name" value="HTH_RRF2_1"/>
    <property type="match status" value="1"/>
</dbReference>
<dbReference type="PANTHER" id="PTHR33221:SF4">
    <property type="entry name" value="HTH-TYPE TRANSCRIPTIONAL REPRESSOR NSRR"/>
    <property type="match status" value="1"/>
</dbReference>
<evidence type="ECO:0000313" key="3">
    <source>
        <dbReference type="Proteomes" id="UP000601789"/>
    </source>
</evidence>
<dbReference type="SUPFAM" id="SSF46785">
    <property type="entry name" value="Winged helix' DNA-binding domain"/>
    <property type="match status" value="1"/>
</dbReference>
<dbReference type="InterPro" id="IPR036388">
    <property type="entry name" value="WH-like_DNA-bd_sf"/>
</dbReference>
<keyword evidence="3" id="KW-1185">Reference proteome</keyword>
<proteinExistence type="predicted"/>
<dbReference type="PROSITE" id="PS51197">
    <property type="entry name" value="HTH_RRF2_2"/>
    <property type="match status" value="1"/>
</dbReference>
<comment type="caution">
    <text evidence="2">The sequence shown here is derived from an EMBL/GenBank/DDBJ whole genome shotgun (WGS) entry which is preliminary data.</text>
</comment>
<dbReference type="RefSeq" id="WP_198478127.1">
    <property type="nucleotide sequence ID" value="NZ_JADGMQ010000019.1"/>
</dbReference>
<dbReference type="NCBIfam" id="TIGR00738">
    <property type="entry name" value="rrf2_super"/>
    <property type="match status" value="1"/>
</dbReference>
<keyword evidence="1" id="KW-0238">DNA-binding</keyword>
<dbReference type="Pfam" id="PF02082">
    <property type="entry name" value="Rrf2"/>
    <property type="match status" value="1"/>
</dbReference>
<organism evidence="2 3">
    <name type="scientific">Aquamicrobium zhengzhouense</name>
    <dbReference type="NCBI Taxonomy" id="2781738"/>
    <lineage>
        <taxon>Bacteria</taxon>
        <taxon>Pseudomonadati</taxon>
        <taxon>Pseudomonadota</taxon>
        <taxon>Alphaproteobacteria</taxon>
        <taxon>Hyphomicrobiales</taxon>
        <taxon>Phyllobacteriaceae</taxon>
        <taxon>Aquamicrobium</taxon>
    </lineage>
</organism>
<dbReference type="InterPro" id="IPR000944">
    <property type="entry name" value="Tscrpt_reg_Rrf2"/>
</dbReference>
<dbReference type="InterPro" id="IPR030489">
    <property type="entry name" value="TR_Rrf2-type_CS"/>
</dbReference>
<dbReference type="Proteomes" id="UP000601789">
    <property type="component" value="Unassembled WGS sequence"/>
</dbReference>
<protein>
    <submittedName>
        <fullName evidence="2">Rrf2 family transcriptional regulator</fullName>
    </submittedName>
</protein>
<dbReference type="PANTHER" id="PTHR33221">
    <property type="entry name" value="WINGED HELIX-TURN-HELIX TRANSCRIPTIONAL REGULATOR, RRF2 FAMILY"/>
    <property type="match status" value="1"/>
</dbReference>
<evidence type="ECO:0000256" key="1">
    <source>
        <dbReference type="ARBA" id="ARBA00023125"/>
    </source>
</evidence>
<accession>A0ABS0SH06</accession>
<dbReference type="InterPro" id="IPR036390">
    <property type="entry name" value="WH_DNA-bd_sf"/>
</dbReference>
<dbReference type="Gene3D" id="1.10.10.10">
    <property type="entry name" value="Winged helix-like DNA-binding domain superfamily/Winged helix DNA-binding domain"/>
    <property type="match status" value="1"/>
</dbReference>
<evidence type="ECO:0000313" key="2">
    <source>
        <dbReference type="EMBL" id="MBI1622589.1"/>
    </source>
</evidence>
<gene>
    <name evidence="2" type="ORF">IOD40_18190</name>
</gene>
<reference evidence="2 3" key="1">
    <citation type="submission" date="2020-10" db="EMBL/GenBank/DDBJ databases">
        <title>Aquamicrobium zhengzhouensis sp. nov., a exopolysaccharide producing bacterium isolated from farmland soil.</title>
        <authorList>
            <person name="Wang X."/>
        </authorList>
    </citation>
    <scope>NUCLEOTIDE SEQUENCE [LARGE SCALE GENOMIC DNA]</scope>
    <source>
        <strain evidence="3">cd-1</strain>
    </source>
</reference>